<keyword evidence="3" id="KW-1185">Reference proteome</keyword>
<dbReference type="AlphaFoldDB" id="A0A1X1RHK2"/>
<dbReference type="Proteomes" id="UP000193907">
    <property type="component" value="Unassembled WGS sequence"/>
</dbReference>
<comment type="caution">
    <text evidence="2">The sequence shown here is derived from an EMBL/GenBank/DDBJ whole genome shotgun (WGS) entry which is preliminary data.</text>
</comment>
<dbReference type="RefSeq" id="WP_062540795.1">
    <property type="nucleotide sequence ID" value="NZ_LQOM01000051.1"/>
</dbReference>
<dbReference type="SUPFAM" id="SSF52980">
    <property type="entry name" value="Restriction endonuclease-like"/>
    <property type="match status" value="1"/>
</dbReference>
<reference evidence="2 3" key="1">
    <citation type="submission" date="2016-01" db="EMBL/GenBank/DDBJ databases">
        <title>The new phylogeny of the genus Mycobacterium.</title>
        <authorList>
            <person name="Tarcisio F."/>
            <person name="Conor M."/>
            <person name="Antonella G."/>
            <person name="Elisabetta G."/>
            <person name="Giulia F.S."/>
            <person name="Sara T."/>
            <person name="Anna F."/>
            <person name="Clotilde B."/>
            <person name="Roberto B."/>
            <person name="Veronica D.S."/>
            <person name="Fabio R."/>
            <person name="Monica P."/>
            <person name="Olivier J."/>
            <person name="Enrico T."/>
            <person name="Nicola S."/>
        </authorList>
    </citation>
    <scope>NUCLEOTIDE SEQUENCE [LARGE SCALE GENOMIC DNA]</scope>
    <source>
        <strain evidence="2 3">DSM 44243</strain>
    </source>
</reference>
<evidence type="ECO:0000313" key="3">
    <source>
        <dbReference type="Proteomes" id="UP000193907"/>
    </source>
</evidence>
<dbReference type="InterPro" id="IPR011335">
    <property type="entry name" value="Restrct_endonuc-II-like"/>
</dbReference>
<protein>
    <recommendedName>
        <fullName evidence="1">DUF559 domain-containing protein</fullName>
    </recommendedName>
</protein>
<organism evidence="2 3">
    <name type="scientific">Mycobacterium celatum</name>
    <dbReference type="NCBI Taxonomy" id="28045"/>
    <lineage>
        <taxon>Bacteria</taxon>
        <taxon>Bacillati</taxon>
        <taxon>Actinomycetota</taxon>
        <taxon>Actinomycetes</taxon>
        <taxon>Mycobacteriales</taxon>
        <taxon>Mycobacteriaceae</taxon>
        <taxon>Mycobacterium</taxon>
    </lineage>
</organism>
<proteinExistence type="predicted"/>
<sequence>MNPDAGQRYYLDMGWEAVMIAVEYDGEQHRLDGWQYTKDIRRLEALERLGWIIIRVVAGDHAADIIRRVRDALDSRRASLR</sequence>
<dbReference type="STRING" id="28045.AWB95_22295"/>
<accession>A0A1X1RHK2</accession>
<gene>
    <name evidence="2" type="ORF">AWB95_22295</name>
</gene>
<dbReference type="Gene3D" id="3.40.960.10">
    <property type="entry name" value="VSR Endonuclease"/>
    <property type="match status" value="1"/>
</dbReference>
<evidence type="ECO:0000259" key="1">
    <source>
        <dbReference type="Pfam" id="PF04480"/>
    </source>
</evidence>
<name>A0A1X1RHK2_MYCCE</name>
<dbReference type="Pfam" id="PF04480">
    <property type="entry name" value="DUF559"/>
    <property type="match status" value="1"/>
</dbReference>
<dbReference type="InterPro" id="IPR007569">
    <property type="entry name" value="DUF559"/>
</dbReference>
<dbReference type="EMBL" id="LQOM01000051">
    <property type="protein sequence ID" value="ORV06419.1"/>
    <property type="molecule type" value="Genomic_DNA"/>
</dbReference>
<feature type="domain" description="DUF559" evidence="1">
    <location>
        <begin position="8"/>
        <end position="58"/>
    </location>
</feature>
<evidence type="ECO:0000313" key="2">
    <source>
        <dbReference type="EMBL" id="ORV06419.1"/>
    </source>
</evidence>